<dbReference type="KEGG" id="tca:655169"/>
<evidence type="ECO:0000256" key="3">
    <source>
        <dbReference type="ARBA" id="ARBA00012744"/>
    </source>
</evidence>
<dbReference type="GO" id="GO:0008422">
    <property type="term" value="F:beta-glucosidase activity"/>
    <property type="evidence" value="ECO:0000318"/>
    <property type="project" value="GO_Central"/>
</dbReference>
<dbReference type="InParanoid" id="D2A421"/>
<dbReference type="GO" id="GO:0005975">
    <property type="term" value="P:carbohydrate metabolic process"/>
    <property type="evidence" value="ECO:0007669"/>
    <property type="project" value="InterPro"/>
</dbReference>
<dbReference type="eggNOG" id="KOG0626">
    <property type="taxonomic scope" value="Eukaryota"/>
</dbReference>
<keyword evidence="6 9" id="KW-0326">Glycosidase</keyword>
<evidence type="ECO:0000313" key="11">
    <source>
        <dbReference type="EMBL" id="EFA04855.2"/>
    </source>
</evidence>
<dbReference type="OMA" id="KWMQWNY"/>
<dbReference type="InterPro" id="IPR017853">
    <property type="entry name" value="GH"/>
</dbReference>
<evidence type="ECO:0000256" key="9">
    <source>
        <dbReference type="RuleBase" id="RU004468"/>
    </source>
</evidence>
<accession>D2A421</accession>
<feature type="signal peptide" evidence="10">
    <location>
        <begin position="1"/>
        <end position="19"/>
    </location>
</feature>
<dbReference type="PROSITE" id="PS00653">
    <property type="entry name" value="GLYCOSYL_HYDROL_F1_2"/>
    <property type="match status" value="1"/>
</dbReference>
<dbReference type="Proteomes" id="UP000007266">
    <property type="component" value="Linkage group 6"/>
</dbReference>
<gene>
    <name evidence="11" type="primary">AUGUSTUS-3.0.2_14909</name>
    <name evidence="11" type="ORF">TcasGA2_TC014909</name>
</gene>
<name>D2A421_TRICA</name>
<evidence type="ECO:0000256" key="7">
    <source>
        <dbReference type="PROSITE-ProRule" id="PRU10055"/>
    </source>
</evidence>
<evidence type="ECO:0000256" key="10">
    <source>
        <dbReference type="SAM" id="SignalP"/>
    </source>
</evidence>
<dbReference type="SUPFAM" id="SSF51445">
    <property type="entry name" value="(Trans)glycosidases"/>
    <property type="match status" value="1"/>
</dbReference>
<keyword evidence="4 9" id="KW-0378">Hydrolase</keyword>
<feature type="active site" description="Nucleophile" evidence="7">
    <location>
        <position position="389"/>
    </location>
</feature>
<dbReference type="Gene3D" id="3.20.20.80">
    <property type="entry name" value="Glycosidases"/>
    <property type="match status" value="1"/>
</dbReference>
<evidence type="ECO:0000256" key="5">
    <source>
        <dbReference type="ARBA" id="ARBA00023180"/>
    </source>
</evidence>
<evidence type="ECO:0000256" key="6">
    <source>
        <dbReference type="ARBA" id="ARBA00023295"/>
    </source>
</evidence>
<evidence type="ECO:0000256" key="2">
    <source>
        <dbReference type="ARBA" id="ARBA00011738"/>
    </source>
</evidence>
<dbReference type="FunFam" id="3.20.20.80:FF:000013">
    <property type="entry name" value="lactase-phlorizin hydrolase"/>
    <property type="match status" value="1"/>
</dbReference>
<dbReference type="OrthoDB" id="65569at2759"/>
<protein>
    <recommendedName>
        <fullName evidence="3">beta-glucosidase</fullName>
        <ecNumber evidence="3">3.2.1.21</ecNumber>
    </recommendedName>
</protein>
<dbReference type="AlphaFoldDB" id="D2A421"/>
<dbReference type="PRINTS" id="PR00131">
    <property type="entry name" value="GLHYDRLASE1"/>
</dbReference>
<reference evidence="11 12" key="1">
    <citation type="journal article" date="2008" name="Nature">
        <title>The genome of the model beetle and pest Tribolium castaneum.</title>
        <authorList>
            <consortium name="Tribolium Genome Sequencing Consortium"/>
            <person name="Richards S."/>
            <person name="Gibbs R.A."/>
            <person name="Weinstock G.M."/>
            <person name="Brown S.J."/>
            <person name="Denell R."/>
            <person name="Beeman R.W."/>
            <person name="Gibbs R."/>
            <person name="Beeman R.W."/>
            <person name="Brown S.J."/>
            <person name="Bucher G."/>
            <person name="Friedrich M."/>
            <person name="Grimmelikhuijzen C.J."/>
            <person name="Klingler M."/>
            <person name="Lorenzen M."/>
            <person name="Richards S."/>
            <person name="Roth S."/>
            <person name="Schroder R."/>
            <person name="Tautz D."/>
            <person name="Zdobnov E.M."/>
            <person name="Muzny D."/>
            <person name="Gibbs R.A."/>
            <person name="Weinstock G.M."/>
            <person name="Attaway T."/>
            <person name="Bell S."/>
            <person name="Buhay C.J."/>
            <person name="Chandrabose M.N."/>
            <person name="Chavez D."/>
            <person name="Clerk-Blankenburg K.P."/>
            <person name="Cree A."/>
            <person name="Dao M."/>
            <person name="Davis C."/>
            <person name="Chacko J."/>
            <person name="Dinh H."/>
            <person name="Dugan-Rocha S."/>
            <person name="Fowler G."/>
            <person name="Garner T.T."/>
            <person name="Garnes J."/>
            <person name="Gnirke A."/>
            <person name="Hawes A."/>
            <person name="Hernandez J."/>
            <person name="Hines S."/>
            <person name="Holder M."/>
            <person name="Hume J."/>
            <person name="Jhangiani S.N."/>
            <person name="Joshi V."/>
            <person name="Khan Z.M."/>
            <person name="Jackson L."/>
            <person name="Kovar C."/>
            <person name="Kowis A."/>
            <person name="Lee S."/>
            <person name="Lewis L.R."/>
            <person name="Margolis J."/>
            <person name="Morgan M."/>
            <person name="Nazareth L.V."/>
            <person name="Nguyen N."/>
            <person name="Okwuonu G."/>
            <person name="Parker D."/>
            <person name="Richards S."/>
            <person name="Ruiz S.J."/>
            <person name="Santibanez J."/>
            <person name="Savard J."/>
            <person name="Scherer S.E."/>
            <person name="Schneider B."/>
            <person name="Sodergren E."/>
            <person name="Tautz D."/>
            <person name="Vattahil S."/>
            <person name="Villasana D."/>
            <person name="White C.S."/>
            <person name="Wright R."/>
            <person name="Park Y."/>
            <person name="Beeman R.W."/>
            <person name="Lord J."/>
            <person name="Oppert B."/>
            <person name="Lorenzen M."/>
            <person name="Brown S."/>
            <person name="Wang L."/>
            <person name="Savard J."/>
            <person name="Tautz D."/>
            <person name="Richards S."/>
            <person name="Weinstock G."/>
            <person name="Gibbs R.A."/>
            <person name="Liu Y."/>
            <person name="Worley K."/>
            <person name="Weinstock G."/>
            <person name="Elsik C.G."/>
            <person name="Reese J.T."/>
            <person name="Elhaik E."/>
            <person name="Landan G."/>
            <person name="Graur D."/>
            <person name="Arensburger P."/>
            <person name="Atkinson P."/>
            <person name="Beeman R.W."/>
            <person name="Beidler J."/>
            <person name="Brown S.J."/>
            <person name="Demuth J.P."/>
            <person name="Drury D.W."/>
            <person name="Du Y.Z."/>
            <person name="Fujiwara H."/>
            <person name="Lorenzen M."/>
            <person name="Maselli V."/>
            <person name="Osanai M."/>
            <person name="Park Y."/>
            <person name="Robertson H.M."/>
            <person name="Tu Z."/>
            <person name="Wang J.J."/>
            <person name="Wang S."/>
            <person name="Richards S."/>
            <person name="Song H."/>
            <person name="Zhang L."/>
            <person name="Sodergren E."/>
            <person name="Werner D."/>
            <person name="Stanke M."/>
            <person name="Morgenstern B."/>
            <person name="Solovyev V."/>
            <person name="Kosarev P."/>
            <person name="Brown G."/>
            <person name="Chen H.C."/>
            <person name="Ermolaeva O."/>
            <person name="Hlavina W."/>
            <person name="Kapustin Y."/>
            <person name="Kiryutin B."/>
            <person name="Kitts P."/>
            <person name="Maglott D."/>
            <person name="Pruitt K."/>
            <person name="Sapojnikov V."/>
            <person name="Souvorov A."/>
            <person name="Mackey A.J."/>
            <person name="Waterhouse R.M."/>
            <person name="Wyder S."/>
            <person name="Zdobnov E.M."/>
            <person name="Zdobnov E.M."/>
            <person name="Wyder S."/>
            <person name="Kriventseva E.V."/>
            <person name="Kadowaki T."/>
            <person name="Bork P."/>
            <person name="Aranda M."/>
            <person name="Bao R."/>
            <person name="Beermann A."/>
            <person name="Berns N."/>
            <person name="Bolognesi R."/>
            <person name="Bonneton F."/>
            <person name="Bopp D."/>
            <person name="Brown S.J."/>
            <person name="Bucher G."/>
            <person name="Butts T."/>
            <person name="Chaumot A."/>
            <person name="Denell R.E."/>
            <person name="Ferrier D.E."/>
            <person name="Friedrich M."/>
            <person name="Gordon C.M."/>
            <person name="Jindra M."/>
            <person name="Klingler M."/>
            <person name="Lan Q."/>
            <person name="Lattorff H.M."/>
            <person name="Laudet V."/>
            <person name="von Levetsow C."/>
            <person name="Liu Z."/>
            <person name="Lutz R."/>
            <person name="Lynch J.A."/>
            <person name="da Fonseca R.N."/>
            <person name="Posnien N."/>
            <person name="Reuter R."/>
            <person name="Roth S."/>
            <person name="Savard J."/>
            <person name="Schinko J.B."/>
            <person name="Schmitt C."/>
            <person name="Schoppmeier M."/>
            <person name="Schroder R."/>
            <person name="Shippy T.D."/>
            <person name="Simonnet F."/>
            <person name="Marques-Souza H."/>
            <person name="Tautz D."/>
            <person name="Tomoyasu Y."/>
            <person name="Trauner J."/>
            <person name="Van der Zee M."/>
            <person name="Vervoort M."/>
            <person name="Wittkopp N."/>
            <person name="Wimmer E.A."/>
            <person name="Yang X."/>
            <person name="Jones A.K."/>
            <person name="Sattelle D.B."/>
            <person name="Ebert P.R."/>
            <person name="Nelson D."/>
            <person name="Scott J.G."/>
            <person name="Beeman R.W."/>
            <person name="Muthukrishnan S."/>
            <person name="Kramer K.J."/>
            <person name="Arakane Y."/>
            <person name="Beeman R.W."/>
            <person name="Zhu Q."/>
            <person name="Hogenkamp D."/>
            <person name="Dixit R."/>
            <person name="Oppert B."/>
            <person name="Jiang H."/>
            <person name="Zou Z."/>
            <person name="Marshall J."/>
            <person name="Elpidina E."/>
            <person name="Vinokurov K."/>
            <person name="Oppert C."/>
            <person name="Zou Z."/>
            <person name="Evans J."/>
            <person name="Lu Z."/>
            <person name="Zhao P."/>
            <person name="Sumathipala N."/>
            <person name="Altincicek B."/>
            <person name="Vilcinskas A."/>
            <person name="Williams M."/>
            <person name="Hultmark D."/>
            <person name="Hetru C."/>
            <person name="Jiang H."/>
            <person name="Grimmelikhuijzen C.J."/>
            <person name="Hauser F."/>
            <person name="Cazzamali G."/>
            <person name="Williamson M."/>
            <person name="Park Y."/>
            <person name="Li B."/>
            <person name="Tanaka Y."/>
            <person name="Predel R."/>
            <person name="Neupert S."/>
            <person name="Schachtner J."/>
            <person name="Verleyen P."/>
            <person name="Raible F."/>
            <person name="Bork P."/>
            <person name="Friedrich M."/>
            <person name="Walden K.K."/>
            <person name="Robertson H.M."/>
            <person name="Angeli S."/>
            <person name="Foret S."/>
            <person name="Bucher G."/>
            <person name="Schuetz S."/>
            <person name="Maleszka R."/>
            <person name="Wimmer E.A."/>
            <person name="Beeman R.W."/>
            <person name="Lorenzen M."/>
            <person name="Tomoyasu Y."/>
            <person name="Miller S.C."/>
            <person name="Grossmann D."/>
            <person name="Bucher G."/>
        </authorList>
    </citation>
    <scope>NUCLEOTIDE SEQUENCE [LARGE SCALE GENOMIC DNA]</scope>
    <source>
        <strain evidence="11 12">Georgia GA2</strain>
    </source>
</reference>
<keyword evidence="12" id="KW-1185">Reference proteome</keyword>
<keyword evidence="5" id="KW-0325">Glycoprotein</keyword>
<dbReference type="EMBL" id="KQ971348">
    <property type="protein sequence ID" value="EFA04855.2"/>
    <property type="molecule type" value="Genomic_DNA"/>
</dbReference>
<dbReference type="HOGENOM" id="CLU_001859_1_3_1"/>
<dbReference type="STRING" id="7070.D2A421"/>
<evidence type="ECO:0000256" key="1">
    <source>
        <dbReference type="ARBA" id="ARBA00010838"/>
    </source>
</evidence>
<dbReference type="PROSITE" id="PS00572">
    <property type="entry name" value="GLYCOSYL_HYDROL_F1_1"/>
    <property type="match status" value="1"/>
</dbReference>
<dbReference type="PANTHER" id="PTHR10353">
    <property type="entry name" value="GLYCOSYL HYDROLASE"/>
    <property type="match status" value="1"/>
</dbReference>
<dbReference type="EC" id="3.2.1.21" evidence="3"/>
<dbReference type="InterPro" id="IPR033132">
    <property type="entry name" value="GH_1_N_CS"/>
</dbReference>
<evidence type="ECO:0000256" key="8">
    <source>
        <dbReference type="RuleBase" id="RU003690"/>
    </source>
</evidence>
<feature type="chain" id="PRO_5007309996" description="beta-glucosidase" evidence="10">
    <location>
        <begin position="20"/>
        <end position="492"/>
    </location>
</feature>
<dbReference type="PANTHER" id="PTHR10353:SF36">
    <property type="entry name" value="LP05116P"/>
    <property type="match status" value="1"/>
</dbReference>
<organism evidence="11 12">
    <name type="scientific">Tribolium castaneum</name>
    <name type="common">Red flour beetle</name>
    <dbReference type="NCBI Taxonomy" id="7070"/>
    <lineage>
        <taxon>Eukaryota</taxon>
        <taxon>Metazoa</taxon>
        <taxon>Ecdysozoa</taxon>
        <taxon>Arthropoda</taxon>
        <taxon>Hexapoda</taxon>
        <taxon>Insecta</taxon>
        <taxon>Pterygota</taxon>
        <taxon>Neoptera</taxon>
        <taxon>Endopterygota</taxon>
        <taxon>Coleoptera</taxon>
        <taxon>Polyphaga</taxon>
        <taxon>Cucujiformia</taxon>
        <taxon>Tenebrionidae</taxon>
        <taxon>Tenebrionidae incertae sedis</taxon>
        <taxon>Tribolium</taxon>
    </lineage>
</organism>
<dbReference type="Pfam" id="PF00232">
    <property type="entry name" value="Glyco_hydro_1"/>
    <property type="match status" value="1"/>
</dbReference>
<sequence length="492" mass="56997">MTIFRKCIYLFLIFEPIFCANNKFPDDFLFGVASSAYQIEGGYDSRGKTTFDHHWELNSSMVSDSSNAKIACDSYHQYQKDIELLSYLGVDFYRFSISWARILPNGFPNKINPDGIRYYNALIDGLLAKNIQPMVTMFHFDLPKPLQDLGGWTNPIIADLFEEYARILFKNFGDRVKYWITINSNTWGYGDSDWPPMVDQSGFGDYLAIKNTILGHAKVYHLAKGEFREQEAQIGFVVDGRWYEPGSESTQDRDAAERARDFNVGLWLNPIYGSGDFPQIVKERVKLTSEKEGFAKSRLPQFTADEIKFVKNSFDFLGVNIYTSFLVKDVDEQNDKEFSWDKDVKAGVYQDVKWEGAKSDWLKVTPWGVRKILSWIKQKYDNPPIFITENGFSDAGEIEDLERVNFMKLYLKALLEAIDRDGVNVKGYAAWSLLDNFEWLVGYTEKFGLYHVDFADPGRRRTPKTSSKWYKKLIERRQLDETIPSDTYKTEL</sequence>
<dbReference type="InterPro" id="IPR001360">
    <property type="entry name" value="Glyco_hydro_1"/>
</dbReference>
<dbReference type="InterPro" id="IPR018120">
    <property type="entry name" value="Glyco_hydro_1_AS"/>
</dbReference>
<evidence type="ECO:0000256" key="4">
    <source>
        <dbReference type="ARBA" id="ARBA00022801"/>
    </source>
</evidence>
<comment type="similarity">
    <text evidence="1 8">Belongs to the glycosyl hydrolase 1 family.</text>
</comment>
<proteinExistence type="inferred from homology"/>
<reference evidence="11 12" key="2">
    <citation type="journal article" date="2010" name="Nucleic Acids Res.">
        <title>BeetleBase in 2010: revisions to provide comprehensive genomic information for Tribolium castaneum.</title>
        <authorList>
            <person name="Kim H.S."/>
            <person name="Murphy T."/>
            <person name="Xia J."/>
            <person name="Caragea D."/>
            <person name="Park Y."/>
            <person name="Beeman R.W."/>
            <person name="Lorenzen M.D."/>
            <person name="Butcher S."/>
            <person name="Manak J.R."/>
            <person name="Brown S.J."/>
        </authorList>
    </citation>
    <scope>GENOME REANNOTATION</scope>
    <source>
        <strain evidence="11 12">Georgia GA2</strain>
    </source>
</reference>
<keyword evidence="10" id="KW-0732">Signal</keyword>
<evidence type="ECO:0000313" key="12">
    <source>
        <dbReference type="Proteomes" id="UP000007266"/>
    </source>
</evidence>
<comment type="subunit">
    <text evidence="2">Homodimer.</text>
</comment>